<keyword evidence="2" id="KW-1185">Reference proteome</keyword>
<name>A0AAN4VWB9_9BACT</name>
<dbReference type="AlphaFoldDB" id="A0AAN4VWB9"/>
<sequence length="41" mass="4617">MHTKNEGIVLGCEIFPKGQMNEEKATLPQFGLLIIKEDCLQ</sequence>
<dbReference type="Proteomes" id="UP001310022">
    <property type="component" value="Unassembled WGS sequence"/>
</dbReference>
<evidence type="ECO:0000313" key="1">
    <source>
        <dbReference type="EMBL" id="GJM60123.1"/>
    </source>
</evidence>
<reference evidence="1 2" key="1">
    <citation type="submission" date="2021-12" db="EMBL/GenBank/DDBJ databases">
        <title>Genome sequencing of bacteria with rrn-lacking chromosome and rrn-plasmid.</title>
        <authorList>
            <person name="Anda M."/>
            <person name="Iwasaki W."/>
        </authorList>
    </citation>
    <scope>NUCLEOTIDE SEQUENCE [LARGE SCALE GENOMIC DNA]</scope>
    <source>
        <strain evidence="1 2">NBRC 15940</strain>
    </source>
</reference>
<proteinExistence type="predicted"/>
<gene>
    <name evidence="1" type="ORF">PEDI_06750</name>
</gene>
<organism evidence="1 2">
    <name type="scientific">Persicobacter diffluens</name>
    <dbReference type="NCBI Taxonomy" id="981"/>
    <lineage>
        <taxon>Bacteria</taxon>
        <taxon>Pseudomonadati</taxon>
        <taxon>Bacteroidota</taxon>
        <taxon>Cytophagia</taxon>
        <taxon>Cytophagales</taxon>
        <taxon>Persicobacteraceae</taxon>
        <taxon>Persicobacter</taxon>
    </lineage>
</organism>
<protein>
    <submittedName>
        <fullName evidence="1">Uncharacterized protein</fullName>
    </submittedName>
</protein>
<accession>A0AAN4VWB9</accession>
<dbReference type="EMBL" id="BQKE01000001">
    <property type="protein sequence ID" value="GJM60123.1"/>
    <property type="molecule type" value="Genomic_DNA"/>
</dbReference>
<comment type="caution">
    <text evidence="1">The sequence shown here is derived from an EMBL/GenBank/DDBJ whole genome shotgun (WGS) entry which is preliminary data.</text>
</comment>
<evidence type="ECO:0000313" key="2">
    <source>
        <dbReference type="Proteomes" id="UP001310022"/>
    </source>
</evidence>